<proteinExistence type="predicted"/>
<evidence type="ECO:0000256" key="1">
    <source>
        <dbReference type="SAM" id="MobiDB-lite"/>
    </source>
</evidence>
<name>A0A518HN90_9BACT</name>
<dbReference type="Proteomes" id="UP000319004">
    <property type="component" value="Chromosome"/>
</dbReference>
<protein>
    <recommendedName>
        <fullName evidence="4">Transposase DDE domain-containing protein</fullName>
    </recommendedName>
</protein>
<organism evidence="2 3">
    <name type="scientific">Stieleria neptunia</name>
    <dbReference type="NCBI Taxonomy" id="2527979"/>
    <lineage>
        <taxon>Bacteria</taxon>
        <taxon>Pseudomonadati</taxon>
        <taxon>Planctomycetota</taxon>
        <taxon>Planctomycetia</taxon>
        <taxon>Pirellulales</taxon>
        <taxon>Pirellulaceae</taxon>
        <taxon>Stieleria</taxon>
    </lineage>
</organism>
<evidence type="ECO:0008006" key="4">
    <source>
        <dbReference type="Google" id="ProtNLM"/>
    </source>
</evidence>
<dbReference type="AlphaFoldDB" id="A0A518HN90"/>
<accession>A0A518HN90</accession>
<dbReference type="EMBL" id="CP037423">
    <property type="protein sequence ID" value="QDV42324.1"/>
    <property type="molecule type" value="Genomic_DNA"/>
</dbReference>
<sequence>MTLAETGEVLRLLNRSGKRSGNRVSQEGAAAEADRAIELCRRAGFRRIALRGDTAFTQMVQLDRWDAAGVKVLFGMKAYPGLVNLAEDVPNDHWKPLPRSPKYDPKTPNRARPENITVQIVAKRCCDNKRLSAEWVTEVASVQPIAKKPIA</sequence>
<feature type="region of interest" description="Disordered" evidence="1">
    <location>
        <begin position="90"/>
        <end position="112"/>
    </location>
</feature>
<evidence type="ECO:0000313" key="3">
    <source>
        <dbReference type="Proteomes" id="UP000319004"/>
    </source>
</evidence>
<gene>
    <name evidence="2" type="ORF">Enr13x_21690</name>
</gene>
<reference evidence="2 3" key="1">
    <citation type="submission" date="2019-03" db="EMBL/GenBank/DDBJ databases">
        <title>Deep-cultivation of Planctomycetes and their phenomic and genomic characterization uncovers novel biology.</title>
        <authorList>
            <person name="Wiegand S."/>
            <person name="Jogler M."/>
            <person name="Boedeker C."/>
            <person name="Pinto D."/>
            <person name="Vollmers J."/>
            <person name="Rivas-Marin E."/>
            <person name="Kohn T."/>
            <person name="Peeters S.H."/>
            <person name="Heuer A."/>
            <person name="Rast P."/>
            <person name="Oberbeckmann S."/>
            <person name="Bunk B."/>
            <person name="Jeske O."/>
            <person name="Meyerdierks A."/>
            <person name="Storesund J.E."/>
            <person name="Kallscheuer N."/>
            <person name="Luecker S."/>
            <person name="Lage O.M."/>
            <person name="Pohl T."/>
            <person name="Merkel B.J."/>
            <person name="Hornburger P."/>
            <person name="Mueller R.-W."/>
            <person name="Bruemmer F."/>
            <person name="Labrenz M."/>
            <person name="Spormann A.M."/>
            <person name="Op den Camp H."/>
            <person name="Overmann J."/>
            <person name="Amann R."/>
            <person name="Jetten M.S.M."/>
            <person name="Mascher T."/>
            <person name="Medema M.H."/>
            <person name="Devos D.P."/>
            <person name="Kaster A.-K."/>
            <person name="Ovreas L."/>
            <person name="Rohde M."/>
            <person name="Galperin M.Y."/>
            <person name="Jogler C."/>
        </authorList>
    </citation>
    <scope>NUCLEOTIDE SEQUENCE [LARGE SCALE GENOMIC DNA]</scope>
    <source>
        <strain evidence="2 3">Enr13</strain>
    </source>
</reference>
<dbReference type="KEGG" id="snep:Enr13x_21690"/>
<evidence type="ECO:0000313" key="2">
    <source>
        <dbReference type="EMBL" id="QDV42324.1"/>
    </source>
</evidence>
<keyword evidence="3" id="KW-1185">Reference proteome</keyword>